<name>A0ACD3AWV4_9AGAR</name>
<accession>A0ACD3AWV4</accession>
<dbReference type="Proteomes" id="UP000308600">
    <property type="component" value="Unassembled WGS sequence"/>
</dbReference>
<organism evidence="1 2">
    <name type="scientific">Pluteus cervinus</name>
    <dbReference type="NCBI Taxonomy" id="181527"/>
    <lineage>
        <taxon>Eukaryota</taxon>
        <taxon>Fungi</taxon>
        <taxon>Dikarya</taxon>
        <taxon>Basidiomycota</taxon>
        <taxon>Agaricomycotina</taxon>
        <taxon>Agaricomycetes</taxon>
        <taxon>Agaricomycetidae</taxon>
        <taxon>Agaricales</taxon>
        <taxon>Pluteineae</taxon>
        <taxon>Pluteaceae</taxon>
        <taxon>Pluteus</taxon>
    </lineage>
</organism>
<protein>
    <submittedName>
        <fullName evidence="1">Uncharacterized protein</fullName>
    </submittedName>
</protein>
<proteinExistence type="predicted"/>
<gene>
    <name evidence="1" type="ORF">BDN72DRAFT_897051</name>
</gene>
<dbReference type="EMBL" id="ML208325">
    <property type="protein sequence ID" value="TFK69754.1"/>
    <property type="molecule type" value="Genomic_DNA"/>
</dbReference>
<evidence type="ECO:0000313" key="1">
    <source>
        <dbReference type="EMBL" id="TFK69754.1"/>
    </source>
</evidence>
<sequence length="249" mass="27845">MNNDRAAAFQPNPATPISQDFMGNRVKATYRSSVTTPHNPSKAFQEALRVVWSLGERYRAQCKKVAADSSNEGRQFAEVKGYIEGVALNLREGGADGDASRYRLSVKTSQYVKEQELAEHLADYRVRDDLRLIIEKVEADAREKENKESRNRQEDGKADYTKNHEDQDIVQARGNKKQNNTTAESGDLGLVTGVSTSSAETIPSRKKAEGTAQSQGRKRKRRSGEVVLEGALPGHNEVEVRRRRTRKKA</sequence>
<keyword evidence="2" id="KW-1185">Reference proteome</keyword>
<reference evidence="1 2" key="1">
    <citation type="journal article" date="2019" name="Nat. Ecol. Evol.">
        <title>Megaphylogeny resolves global patterns of mushroom evolution.</title>
        <authorList>
            <person name="Varga T."/>
            <person name="Krizsan K."/>
            <person name="Foldi C."/>
            <person name="Dima B."/>
            <person name="Sanchez-Garcia M."/>
            <person name="Sanchez-Ramirez S."/>
            <person name="Szollosi G.J."/>
            <person name="Szarkandi J.G."/>
            <person name="Papp V."/>
            <person name="Albert L."/>
            <person name="Andreopoulos W."/>
            <person name="Angelini C."/>
            <person name="Antonin V."/>
            <person name="Barry K.W."/>
            <person name="Bougher N.L."/>
            <person name="Buchanan P."/>
            <person name="Buyck B."/>
            <person name="Bense V."/>
            <person name="Catcheside P."/>
            <person name="Chovatia M."/>
            <person name="Cooper J."/>
            <person name="Damon W."/>
            <person name="Desjardin D."/>
            <person name="Finy P."/>
            <person name="Geml J."/>
            <person name="Haridas S."/>
            <person name="Hughes K."/>
            <person name="Justo A."/>
            <person name="Karasinski D."/>
            <person name="Kautmanova I."/>
            <person name="Kiss B."/>
            <person name="Kocsube S."/>
            <person name="Kotiranta H."/>
            <person name="LaButti K.M."/>
            <person name="Lechner B.E."/>
            <person name="Liimatainen K."/>
            <person name="Lipzen A."/>
            <person name="Lukacs Z."/>
            <person name="Mihaltcheva S."/>
            <person name="Morgado L.N."/>
            <person name="Niskanen T."/>
            <person name="Noordeloos M.E."/>
            <person name="Ohm R.A."/>
            <person name="Ortiz-Santana B."/>
            <person name="Ovrebo C."/>
            <person name="Racz N."/>
            <person name="Riley R."/>
            <person name="Savchenko A."/>
            <person name="Shiryaev A."/>
            <person name="Soop K."/>
            <person name="Spirin V."/>
            <person name="Szebenyi C."/>
            <person name="Tomsovsky M."/>
            <person name="Tulloss R.E."/>
            <person name="Uehling J."/>
            <person name="Grigoriev I.V."/>
            <person name="Vagvolgyi C."/>
            <person name="Papp T."/>
            <person name="Martin F.M."/>
            <person name="Miettinen O."/>
            <person name="Hibbett D.S."/>
            <person name="Nagy L.G."/>
        </authorList>
    </citation>
    <scope>NUCLEOTIDE SEQUENCE [LARGE SCALE GENOMIC DNA]</scope>
    <source>
        <strain evidence="1 2">NL-1719</strain>
    </source>
</reference>
<evidence type="ECO:0000313" key="2">
    <source>
        <dbReference type="Proteomes" id="UP000308600"/>
    </source>
</evidence>